<dbReference type="Proteomes" id="UP001162483">
    <property type="component" value="Unassembled WGS sequence"/>
</dbReference>
<feature type="non-terminal residue" evidence="1">
    <location>
        <position position="1"/>
    </location>
</feature>
<gene>
    <name evidence="1" type="ORF">SPARVUS_LOCUS5183010</name>
</gene>
<protein>
    <submittedName>
        <fullName evidence="1">Uncharacterized protein</fullName>
    </submittedName>
</protein>
<proteinExistence type="predicted"/>
<evidence type="ECO:0000313" key="1">
    <source>
        <dbReference type="EMBL" id="CAI9560097.1"/>
    </source>
</evidence>
<organism evidence="1 2">
    <name type="scientific">Staurois parvus</name>
    <dbReference type="NCBI Taxonomy" id="386267"/>
    <lineage>
        <taxon>Eukaryota</taxon>
        <taxon>Metazoa</taxon>
        <taxon>Chordata</taxon>
        <taxon>Craniata</taxon>
        <taxon>Vertebrata</taxon>
        <taxon>Euteleostomi</taxon>
        <taxon>Amphibia</taxon>
        <taxon>Batrachia</taxon>
        <taxon>Anura</taxon>
        <taxon>Neobatrachia</taxon>
        <taxon>Ranoidea</taxon>
        <taxon>Ranidae</taxon>
        <taxon>Staurois</taxon>
    </lineage>
</organism>
<keyword evidence="2" id="KW-1185">Reference proteome</keyword>
<evidence type="ECO:0000313" key="2">
    <source>
        <dbReference type="Proteomes" id="UP001162483"/>
    </source>
</evidence>
<accession>A0ABN9CIY7</accession>
<sequence>KTLTPTTCLADVAAIVGKGWPSTQPSTTPSIWTIQVAPEVPEASNICLLLCNGILAAALLIRCMDLGRKELFLNVCLYLHETRLCSESATKIS</sequence>
<name>A0ABN9CIY7_9NEOB</name>
<dbReference type="EMBL" id="CATNWA010010549">
    <property type="protein sequence ID" value="CAI9560097.1"/>
    <property type="molecule type" value="Genomic_DNA"/>
</dbReference>
<comment type="caution">
    <text evidence="1">The sequence shown here is derived from an EMBL/GenBank/DDBJ whole genome shotgun (WGS) entry which is preliminary data.</text>
</comment>
<reference evidence="1" key="1">
    <citation type="submission" date="2023-05" db="EMBL/GenBank/DDBJ databases">
        <authorList>
            <person name="Stuckert A."/>
        </authorList>
    </citation>
    <scope>NUCLEOTIDE SEQUENCE</scope>
</reference>